<dbReference type="RefSeq" id="WP_079701908.1">
    <property type="nucleotide sequence ID" value="NZ_FUYR01000001.1"/>
</dbReference>
<sequence>MIIDTLDNAAKYYGVHPLFQKAFEYISQQNLKSLEVSKFDISEGLKGAIAEKEGMTAEESATKFECHNNNIDIQLVITGPETFGWRPRSTCSSPKGEYNAEKDVLFFNDAPDMHFTLNDNQFAIFFPEDVHAPMIADGVVKKMIIKVKA</sequence>
<name>A0A1T5B8E6_9SPHI</name>
<evidence type="ECO:0000313" key="2">
    <source>
        <dbReference type="Proteomes" id="UP000189981"/>
    </source>
</evidence>
<evidence type="ECO:0000313" key="1">
    <source>
        <dbReference type="EMBL" id="SKB43531.1"/>
    </source>
</evidence>
<dbReference type="Pfam" id="PF04074">
    <property type="entry name" value="DUF386"/>
    <property type="match status" value="1"/>
</dbReference>
<dbReference type="PANTHER" id="PTHR34986">
    <property type="entry name" value="EVOLVED BETA-GALACTOSIDASE SUBUNIT BETA"/>
    <property type="match status" value="1"/>
</dbReference>
<dbReference type="OrthoDB" id="9792756at2"/>
<dbReference type="STRING" id="572036.SAMN05661099_1430"/>
<dbReference type="AlphaFoldDB" id="A0A1T5B8E6"/>
<protein>
    <submittedName>
        <fullName evidence="1">YhcH/YjgK/YiaL family protein</fullName>
    </submittedName>
</protein>
<dbReference type="Gene3D" id="2.60.120.370">
    <property type="entry name" value="YhcH/YjgK/YiaL"/>
    <property type="match status" value="1"/>
</dbReference>
<dbReference type="InterPro" id="IPR037012">
    <property type="entry name" value="NanQ/TabA/YiaL_sf"/>
</dbReference>
<dbReference type="GO" id="GO:0005829">
    <property type="term" value="C:cytosol"/>
    <property type="evidence" value="ECO:0007669"/>
    <property type="project" value="TreeGrafter"/>
</dbReference>
<dbReference type="EMBL" id="FUYR01000001">
    <property type="protein sequence ID" value="SKB43531.1"/>
    <property type="molecule type" value="Genomic_DNA"/>
</dbReference>
<proteinExistence type="predicted"/>
<reference evidence="2" key="1">
    <citation type="submission" date="2017-02" db="EMBL/GenBank/DDBJ databases">
        <authorList>
            <person name="Varghese N."/>
            <person name="Submissions S."/>
        </authorList>
    </citation>
    <scope>NUCLEOTIDE SEQUENCE [LARGE SCALE GENOMIC DNA]</scope>
    <source>
        <strain evidence="2">DSM 22385</strain>
    </source>
</reference>
<dbReference type="PANTHER" id="PTHR34986:SF1">
    <property type="entry name" value="PROTEIN YIAL"/>
    <property type="match status" value="1"/>
</dbReference>
<accession>A0A1T5B8E6</accession>
<gene>
    <name evidence="1" type="ORF">SAMN05661099_1430</name>
</gene>
<dbReference type="NCBIfam" id="TIGR00022">
    <property type="entry name" value="YhcH/YjgK/YiaL family protein"/>
    <property type="match status" value="1"/>
</dbReference>
<dbReference type="InterPro" id="IPR004375">
    <property type="entry name" value="NanQ/TabA/YiaL"/>
</dbReference>
<dbReference type="SUPFAM" id="SSF51197">
    <property type="entry name" value="Clavaminate synthase-like"/>
    <property type="match status" value="1"/>
</dbReference>
<dbReference type="Proteomes" id="UP000189981">
    <property type="component" value="Unassembled WGS sequence"/>
</dbReference>
<organism evidence="1 2">
    <name type="scientific">Daejeonella lutea</name>
    <dbReference type="NCBI Taxonomy" id="572036"/>
    <lineage>
        <taxon>Bacteria</taxon>
        <taxon>Pseudomonadati</taxon>
        <taxon>Bacteroidota</taxon>
        <taxon>Sphingobacteriia</taxon>
        <taxon>Sphingobacteriales</taxon>
        <taxon>Sphingobacteriaceae</taxon>
        <taxon>Daejeonella</taxon>
    </lineage>
</organism>
<keyword evidence="2" id="KW-1185">Reference proteome</keyword>